<dbReference type="InterPro" id="IPR013249">
    <property type="entry name" value="RNA_pol_sigma70_r4_t2"/>
</dbReference>
<dbReference type="Proteomes" id="UP001155241">
    <property type="component" value="Unassembled WGS sequence"/>
</dbReference>
<dbReference type="InterPro" id="IPR013325">
    <property type="entry name" value="RNA_pol_sigma_r2"/>
</dbReference>
<dbReference type="PANTHER" id="PTHR43133">
    <property type="entry name" value="RNA POLYMERASE ECF-TYPE SIGMA FACTO"/>
    <property type="match status" value="1"/>
</dbReference>
<protein>
    <submittedName>
        <fullName evidence="7">Sigma-70 family RNA polymerase sigma factor</fullName>
    </submittedName>
</protein>
<evidence type="ECO:0000313" key="8">
    <source>
        <dbReference type="Proteomes" id="UP001155241"/>
    </source>
</evidence>
<dbReference type="Gene3D" id="1.10.10.10">
    <property type="entry name" value="Winged helix-like DNA-binding domain superfamily/Winged helix DNA-binding domain"/>
    <property type="match status" value="1"/>
</dbReference>
<dbReference type="NCBIfam" id="TIGR02989">
    <property type="entry name" value="Sig-70_gvs1"/>
    <property type="match status" value="1"/>
</dbReference>
<dbReference type="InterPro" id="IPR007627">
    <property type="entry name" value="RNA_pol_sigma70_r2"/>
</dbReference>
<dbReference type="Gene3D" id="1.10.1740.10">
    <property type="match status" value="1"/>
</dbReference>
<sequence>MSIASLELSQLHVKRLPSVSTPKDRAAIFVGLLRKSDRQLAAYVHASLANWSDAEDVLQQVRASLWERFDRFELGTDFNAWAFTTARYAILNHLSNKSRDGLQLKPELLESLAVDMAPFPAVCDIRLEIMPQCISKLSEGNRHLLTLCYNSDFTIKEVATLLNRSTNAVYLAVSRVRRWLRRCIEHRLAEVQREDV</sequence>
<dbReference type="InterPro" id="IPR014331">
    <property type="entry name" value="RNA_pol_sigma70_ECF_RHOBA"/>
</dbReference>
<dbReference type="Pfam" id="PF08281">
    <property type="entry name" value="Sigma70_r4_2"/>
    <property type="match status" value="1"/>
</dbReference>
<evidence type="ECO:0000256" key="2">
    <source>
        <dbReference type="ARBA" id="ARBA00023015"/>
    </source>
</evidence>
<feature type="domain" description="RNA polymerase sigma-70 region 2" evidence="5">
    <location>
        <begin position="35"/>
        <end position="99"/>
    </location>
</feature>
<evidence type="ECO:0000313" key="7">
    <source>
        <dbReference type="EMBL" id="MCO6044644.1"/>
    </source>
</evidence>
<organism evidence="7 8">
    <name type="scientific">Aeoliella straminimaris</name>
    <dbReference type="NCBI Taxonomy" id="2954799"/>
    <lineage>
        <taxon>Bacteria</taxon>
        <taxon>Pseudomonadati</taxon>
        <taxon>Planctomycetota</taxon>
        <taxon>Planctomycetia</taxon>
        <taxon>Pirellulales</taxon>
        <taxon>Lacipirellulaceae</taxon>
        <taxon>Aeoliella</taxon>
    </lineage>
</organism>
<keyword evidence="3" id="KW-0731">Sigma factor</keyword>
<dbReference type="RefSeq" id="WP_252852760.1">
    <property type="nucleotide sequence ID" value="NZ_JAMXLR010000037.1"/>
</dbReference>
<dbReference type="SUPFAM" id="SSF88946">
    <property type="entry name" value="Sigma2 domain of RNA polymerase sigma factors"/>
    <property type="match status" value="1"/>
</dbReference>
<name>A0A9X2FE33_9BACT</name>
<dbReference type="SUPFAM" id="SSF88659">
    <property type="entry name" value="Sigma3 and sigma4 domains of RNA polymerase sigma factors"/>
    <property type="match status" value="1"/>
</dbReference>
<dbReference type="GO" id="GO:0016987">
    <property type="term" value="F:sigma factor activity"/>
    <property type="evidence" value="ECO:0007669"/>
    <property type="project" value="UniProtKB-KW"/>
</dbReference>
<dbReference type="AlphaFoldDB" id="A0A9X2FE33"/>
<accession>A0A9X2FE33</accession>
<evidence type="ECO:0000259" key="5">
    <source>
        <dbReference type="Pfam" id="PF04542"/>
    </source>
</evidence>
<dbReference type="NCBIfam" id="TIGR02937">
    <property type="entry name" value="sigma70-ECF"/>
    <property type="match status" value="1"/>
</dbReference>
<proteinExistence type="inferred from homology"/>
<dbReference type="InterPro" id="IPR036388">
    <property type="entry name" value="WH-like_DNA-bd_sf"/>
</dbReference>
<comment type="caution">
    <text evidence="7">The sequence shown here is derived from an EMBL/GenBank/DDBJ whole genome shotgun (WGS) entry which is preliminary data.</text>
</comment>
<reference evidence="7" key="1">
    <citation type="submission" date="2022-06" db="EMBL/GenBank/DDBJ databases">
        <title>Aeoliella straminimaris, a novel planctomycete from sediments.</title>
        <authorList>
            <person name="Vitorino I.R."/>
            <person name="Lage O.M."/>
        </authorList>
    </citation>
    <scope>NUCLEOTIDE SEQUENCE</scope>
    <source>
        <strain evidence="7">ICT_H6.2</strain>
    </source>
</reference>
<keyword evidence="2" id="KW-0805">Transcription regulation</keyword>
<dbReference type="GO" id="GO:0006352">
    <property type="term" value="P:DNA-templated transcription initiation"/>
    <property type="evidence" value="ECO:0007669"/>
    <property type="project" value="InterPro"/>
</dbReference>
<evidence type="ECO:0000256" key="4">
    <source>
        <dbReference type="ARBA" id="ARBA00023163"/>
    </source>
</evidence>
<dbReference type="PANTHER" id="PTHR43133:SF51">
    <property type="entry name" value="RNA POLYMERASE SIGMA FACTOR"/>
    <property type="match status" value="1"/>
</dbReference>
<keyword evidence="4" id="KW-0804">Transcription</keyword>
<feature type="domain" description="RNA polymerase sigma factor 70 region 4 type 2" evidence="6">
    <location>
        <begin position="129"/>
        <end position="180"/>
    </location>
</feature>
<dbReference type="InterPro" id="IPR039425">
    <property type="entry name" value="RNA_pol_sigma-70-like"/>
</dbReference>
<comment type="similarity">
    <text evidence="1">Belongs to the sigma-70 factor family. ECF subfamily.</text>
</comment>
<dbReference type="InterPro" id="IPR013324">
    <property type="entry name" value="RNA_pol_sigma_r3/r4-like"/>
</dbReference>
<dbReference type="Pfam" id="PF04542">
    <property type="entry name" value="Sigma70_r2"/>
    <property type="match status" value="1"/>
</dbReference>
<evidence type="ECO:0000259" key="6">
    <source>
        <dbReference type="Pfam" id="PF08281"/>
    </source>
</evidence>
<dbReference type="GO" id="GO:0003677">
    <property type="term" value="F:DNA binding"/>
    <property type="evidence" value="ECO:0007669"/>
    <property type="project" value="InterPro"/>
</dbReference>
<keyword evidence="8" id="KW-1185">Reference proteome</keyword>
<gene>
    <name evidence="7" type="ORF">NG895_12070</name>
</gene>
<evidence type="ECO:0000256" key="3">
    <source>
        <dbReference type="ARBA" id="ARBA00023082"/>
    </source>
</evidence>
<dbReference type="InterPro" id="IPR014284">
    <property type="entry name" value="RNA_pol_sigma-70_dom"/>
</dbReference>
<dbReference type="EMBL" id="JAMXLR010000037">
    <property type="protein sequence ID" value="MCO6044644.1"/>
    <property type="molecule type" value="Genomic_DNA"/>
</dbReference>
<evidence type="ECO:0000256" key="1">
    <source>
        <dbReference type="ARBA" id="ARBA00010641"/>
    </source>
</evidence>